<accession>A0AAF0Q7U9</accession>
<dbReference type="EMBL" id="CP133613">
    <property type="protein sequence ID" value="WMV17225.1"/>
    <property type="molecule type" value="Genomic_DNA"/>
</dbReference>
<reference evidence="1" key="1">
    <citation type="submission" date="2023-08" db="EMBL/GenBank/DDBJ databases">
        <title>A de novo genome assembly of Solanum verrucosum Schlechtendal, a Mexican diploid species geographically isolated from the other diploid A-genome species in potato relatives.</title>
        <authorList>
            <person name="Hosaka K."/>
        </authorList>
    </citation>
    <scope>NUCLEOTIDE SEQUENCE</scope>
    <source>
        <tissue evidence="1">Young leaves</tissue>
    </source>
</reference>
<keyword evidence="2" id="KW-1185">Reference proteome</keyword>
<evidence type="ECO:0000313" key="1">
    <source>
        <dbReference type="EMBL" id="WMV17225.1"/>
    </source>
</evidence>
<proteinExistence type="predicted"/>
<dbReference type="AlphaFoldDB" id="A0AAF0Q7U9"/>
<dbReference type="Proteomes" id="UP001234989">
    <property type="component" value="Chromosome 2"/>
</dbReference>
<evidence type="ECO:0000313" key="2">
    <source>
        <dbReference type="Proteomes" id="UP001234989"/>
    </source>
</evidence>
<sequence>MPNNTRHFFNSTKPGMMPFYCCAVVSSPNLNSGNMNTFWLRSVSIRFSKALGGISNAAPELLVKGDHCEASSTYSIPCGICIFQLNRPQSDNPENSRQHPRIPISSSRIFLELLKNSICNYRVLEFQDANPSS</sequence>
<gene>
    <name evidence="1" type="ORF">MTR67_010610</name>
</gene>
<protein>
    <submittedName>
        <fullName evidence="1">Uncharacterized protein</fullName>
    </submittedName>
</protein>
<organism evidence="1 2">
    <name type="scientific">Solanum verrucosum</name>
    <dbReference type="NCBI Taxonomy" id="315347"/>
    <lineage>
        <taxon>Eukaryota</taxon>
        <taxon>Viridiplantae</taxon>
        <taxon>Streptophyta</taxon>
        <taxon>Embryophyta</taxon>
        <taxon>Tracheophyta</taxon>
        <taxon>Spermatophyta</taxon>
        <taxon>Magnoliopsida</taxon>
        <taxon>eudicotyledons</taxon>
        <taxon>Gunneridae</taxon>
        <taxon>Pentapetalae</taxon>
        <taxon>asterids</taxon>
        <taxon>lamiids</taxon>
        <taxon>Solanales</taxon>
        <taxon>Solanaceae</taxon>
        <taxon>Solanoideae</taxon>
        <taxon>Solaneae</taxon>
        <taxon>Solanum</taxon>
    </lineage>
</organism>
<name>A0AAF0Q7U9_SOLVR</name>